<dbReference type="EMBL" id="RWIS01000016">
    <property type="protein sequence ID" value="RSK24491.1"/>
    <property type="molecule type" value="Genomic_DNA"/>
</dbReference>
<protein>
    <recommendedName>
        <fullName evidence="4">GLPGLI family protein</fullName>
    </recommendedName>
</protein>
<dbReference type="RefSeq" id="WP_125433303.1">
    <property type="nucleotide sequence ID" value="NZ_RWIS01000016.1"/>
</dbReference>
<dbReference type="Proteomes" id="UP000280066">
    <property type="component" value="Unassembled WGS sequence"/>
</dbReference>
<feature type="signal peptide" evidence="1">
    <location>
        <begin position="1"/>
        <end position="20"/>
    </location>
</feature>
<keyword evidence="3" id="KW-1185">Reference proteome</keyword>
<dbReference type="AlphaFoldDB" id="A0A3R9LV81"/>
<sequence length="197" mass="22369">MKTFLIILLGCLLQVGAAHAQTSQGNSGLYRTAADFRQRRLTLPGNCKTDGHRLRLHEFLSRPYLTVVHHGQEYRVAKDTLFGFRDCDGREFRFTAGKQYYPILNPQEEILLYKVEQAAVGKNPGYVRRYFSASAEAPVLPLTLQNVKNAFPGNRKFQELLDAQCKQESDMTAFDASHGMTMVNWLLKRSREPGTGR</sequence>
<evidence type="ECO:0008006" key="4">
    <source>
        <dbReference type="Google" id="ProtNLM"/>
    </source>
</evidence>
<evidence type="ECO:0000256" key="1">
    <source>
        <dbReference type="SAM" id="SignalP"/>
    </source>
</evidence>
<keyword evidence="1" id="KW-0732">Signal</keyword>
<reference evidence="2 3" key="1">
    <citation type="submission" date="2018-12" db="EMBL/GenBank/DDBJ databases">
        <authorList>
            <person name="Feng G."/>
            <person name="Zhu H."/>
        </authorList>
    </citation>
    <scope>NUCLEOTIDE SEQUENCE [LARGE SCALE GENOMIC DNA]</scope>
    <source>
        <strain evidence="2 3">9PBR-2</strain>
    </source>
</reference>
<gene>
    <name evidence="2" type="ORF">EI290_19255</name>
</gene>
<comment type="caution">
    <text evidence="2">The sequence shown here is derived from an EMBL/GenBank/DDBJ whole genome shotgun (WGS) entry which is preliminary data.</text>
</comment>
<organism evidence="2 3">
    <name type="scientific">Hymenobacter metallilatus</name>
    <dbReference type="NCBI Taxonomy" id="2493666"/>
    <lineage>
        <taxon>Bacteria</taxon>
        <taxon>Pseudomonadati</taxon>
        <taxon>Bacteroidota</taxon>
        <taxon>Cytophagia</taxon>
        <taxon>Cytophagales</taxon>
        <taxon>Hymenobacteraceae</taxon>
        <taxon>Hymenobacter</taxon>
    </lineage>
</organism>
<accession>A0A3R9LV81</accession>
<proteinExistence type="predicted"/>
<evidence type="ECO:0000313" key="2">
    <source>
        <dbReference type="EMBL" id="RSK24491.1"/>
    </source>
</evidence>
<dbReference type="OrthoDB" id="946740at2"/>
<feature type="chain" id="PRO_5018720657" description="GLPGLI family protein" evidence="1">
    <location>
        <begin position="21"/>
        <end position="197"/>
    </location>
</feature>
<name>A0A3R9LV81_9BACT</name>
<evidence type="ECO:0000313" key="3">
    <source>
        <dbReference type="Proteomes" id="UP000280066"/>
    </source>
</evidence>